<dbReference type="eggNOG" id="ENOG502QR4P">
    <property type="taxonomic scope" value="Eukaryota"/>
</dbReference>
<sequence>MPNDERHCWKSPSIDKVPPSITRLKQEAYQPQVVSFGPYHYDKVDLRPMEEHKHRALLHFLKRSGKSLECVFESLRKVAHELEDSYDNLDQKWKDGTGGKFLELMITDGCFMLEIMRTEISREKNNGYAPNDNNGYAPNDPIFSIYRLEYIAPYIKRDMLLLENQLPMLVLYQLVAIANDDKEDDVNELIGKFYFPHENKKFTGLGRCLHVMDVYRKGLLMKSEEVQHERELEMGPEDMNISARKTEPIIRSAIELTEAGIKFKNSKTNSLKDISFARGFLKLPVIKVDDTTGSKFRNVMTFERLHIGETGNEVTSYVTFMDKIINDRKDVGLLHTEGIIQNDFGSNKAVAKLFNSLCTDVTLPSNENLDGVQQNISEHCKKDRNKWRAHLNRTYFRSPWTILSLTAAIFIFALTIMQAVYAVLRYYA</sequence>
<dbReference type="InParanoid" id="A0A059AEW6"/>
<keyword evidence="1" id="KW-0472">Membrane</keyword>
<dbReference type="Pfam" id="PF03140">
    <property type="entry name" value="DUF247"/>
    <property type="match status" value="1"/>
</dbReference>
<dbReference type="InterPro" id="IPR004158">
    <property type="entry name" value="DUF247_pln"/>
</dbReference>
<protein>
    <submittedName>
        <fullName evidence="2">Uncharacterized protein</fullName>
    </submittedName>
</protein>
<evidence type="ECO:0000313" key="2">
    <source>
        <dbReference type="EMBL" id="KCW52289.1"/>
    </source>
</evidence>
<dbReference type="OMA" id="QQNISEH"/>
<organism evidence="2">
    <name type="scientific">Eucalyptus grandis</name>
    <name type="common">Flooded gum</name>
    <dbReference type="NCBI Taxonomy" id="71139"/>
    <lineage>
        <taxon>Eukaryota</taxon>
        <taxon>Viridiplantae</taxon>
        <taxon>Streptophyta</taxon>
        <taxon>Embryophyta</taxon>
        <taxon>Tracheophyta</taxon>
        <taxon>Spermatophyta</taxon>
        <taxon>Magnoliopsida</taxon>
        <taxon>eudicotyledons</taxon>
        <taxon>Gunneridae</taxon>
        <taxon>Pentapetalae</taxon>
        <taxon>rosids</taxon>
        <taxon>malvids</taxon>
        <taxon>Myrtales</taxon>
        <taxon>Myrtaceae</taxon>
        <taxon>Myrtoideae</taxon>
        <taxon>Eucalypteae</taxon>
        <taxon>Eucalyptus</taxon>
    </lineage>
</organism>
<reference evidence="2" key="1">
    <citation type="submission" date="2013-07" db="EMBL/GenBank/DDBJ databases">
        <title>The genome of Eucalyptus grandis.</title>
        <authorList>
            <person name="Schmutz J."/>
            <person name="Hayes R."/>
            <person name="Myburg A."/>
            <person name="Tuskan G."/>
            <person name="Grattapaglia D."/>
            <person name="Rokhsar D.S."/>
        </authorList>
    </citation>
    <scope>NUCLEOTIDE SEQUENCE</scope>
    <source>
        <tissue evidence="2">Leaf extractions</tissue>
    </source>
</reference>
<keyword evidence="1" id="KW-1133">Transmembrane helix</keyword>
<dbReference type="AlphaFoldDB" id="A0A059AEW6"/>
<keyword evidence="1" id="KW-0812">Transmembrane</keyword>
<dbReference type="PANTHER" id="PTHR31170:SF18">
    <property type="entry name" value="(WILD MALAYSIAN BANANA) HYPOTHETICAL PROTEIN"/>
    <property type="match status" value="1"/>
</dbReference>
<dbReference type="EMBL" id="KK198762">
    <property type="protein sequence ID" value="KCW52289.1"/>
    <property type="molecule type" value="Genomic_DNA"/>
</dbReference>
<dbReference type="STRING" id="71139.A0A059AEW6"/>
<evidence type="ECO:0000256" key="1">
    <source>
        <dbReference type="SAM" id="Phobius"/>
    </source>
</evidence>
<dbReference type="PANTHER" id="PTHR31170">
    <property type="entry name" value="BNAC04G53230D PROTEIN"/>
    <property type="match status" value="1"/>
</dbReference>
<proteinExistence type="predicted"/>
<name>A0A059AEW6_EUCGR</name>
<accession>A0A059AEW6</accession>
<gene>
    <name evidence="2" type="ORF">EUGRSUZ_J01712</name>
</gene>
<feature type="transmembrane region" description="Helical" evidence="1">
    <location>
        <begin position="400"/>
        <end position="424"/>
    </location>
</feature>
<dbReference type="Gramene" id="KCW52289">
    <property type="protein sequence ID" value="KCW52289"/>
    <property type="gene ID" value="EUGRSUZ_J01712"/>
</dbReference>